<keyword evidence="2" id="KW-1185">Reference proteome</keyword>
<sequence>MLNKYRNGLRDSFISEIYIQMNKLAIDLDDDDPGHSAFISVELEIPRQELGSEQEEMPVDMQRRYYLYWEPLRPELEGSTYSIDGSEAQGDIVIHPAYEALRGTTYNNQADATEPPPPSYQYFGTGCTTATGLHKLLKFAASGEEGHLVVFNAPAETDPEFDTSILGKALYEIWQFQEGIHRILEDLTFMQVTERTKRIIQDVSDKRNLRENDILVLNWLDEDDREDTRSFLIAREVSAVLGLLPLQSTDSIISTLEVTYHKSGERKGEPVLLIRLRASPLLEDDGQNRISFTLWTRTIKDGIGLYLWMNAAATKYEVSGATKQAFSQDLREIAQQYGISNDGKKSISNPAVQLIESAMATEMTMQLASSLETNGFFSPTESPVMLGSSFKISDSLTLLTFPQKNHIVILRNVVKSYPKARQREDIILHLRDVLYTTWGAETGWISGGGSNMFRYFSILGASSETRAVVTEIFRQKNLGYDDSLWLEADHSIIGNLEGTDNNPDTSRWLAMLGTFEASIVEEMNIQYSQPKQRITGIFIRWTGDAPWLPDEISINQQKQPELLIVCLPYIVKSPGLASASRLPDIQTDILGQSIHMGSKLRLEEHILTGMGADTDGENELYPIANKKLQVIELENGLQLTEDQDT</sequence>
<dbReference type="EMBL" id="JAVHNQ010000005">
    <property type="protein sequence ID" value="KAK6346605.1"/>
    <property type="molecule type" value="Genomic_DNA"/>
</dbReference>
<gene>
    <name evidence="1" type="ORF">TWF696_006726</name>
</gene>
<name>A0AAV9US85_9PEZI</name>
<dbReference type="AlphaFoldDB" id="A0AAV9US85"/>
<organism evidence="1 2">
    <name type="scientific">Orbilia brochopaga</name>
    <dbReference type="NCBI Taxonomy" id="3140254"/>
    <lineage>
        <taxon>Eukaryota</taxon>
        <taxon>Fungi</taxon>
        <taxon>Dikarya</taxon>
        <taxon>Ascomycota</taxon>
        <taxon>Pezizomycotina</taxon>
        <taxon>Orbiliomycetes</taxon>
        <taxon>Orbiliales</taxon>
        <taxon>Orbiliaceae</taxon>
        <taxon>Orbilia</taxon>
    </lineage>
</organism>
<comment type="caution">
    <text evidence="1">The sequence shown here is derived from an EMBL/GenBank/DDBJ whole genome shotgun (WGS) entry which is preliminary data.</text>
</comment>
<reference evidence="1 2" key="1">
    <citation type="submission" date="2019-10" db="EMBL/GenBank/DDBJ databases">
        <authorList>
            <person name="Palmer J.M."/>
        </authorList>
    </citation>
    <scope>NUCLEOTIDE SEQUENCE [LARGE SCALE GENOMIC DNA]</scope>
    <source>
        <strain evidence="1 2">TWF696</strain>
    </source>
</reference>
<evidence type="ECO:0000313" key="2">
    <source>
        <dbReference type="Proteomes" id="UP001375240"/>
    </source>
</evidence>
<evidence type="ECO:0000313" key="1">
    <source>
        <dbReference type="EMBL" id="KAK6346605.1"/>
    </source>
</evidence>
<protein>
    <submittedName>
        <fullName evidence="1">Uncharacterized protein</fullName>
    </submittedName>
</protein>
<dbReference type="Proteomes" id="UP001375240">
    <property type="component" value="Unassembled WGS sequence"/>
</dbReference>
<proteinExistence type="predicted"/>
<accession>A0AAV9US85</accession>